<sequence>MSAPHSPTRSRQRDVLARLARFARAVPGRNITSLGGLQAFTTLARFNPVIGLAVEDLSISLPPHAGYPAQAVRDCLRLVPNLESLVLILPAESPVTLLNGLIFPTLRVFSTNLPHRSLVSFLHIHGSLSSLILRACGRGASCPLRGIELRRLSSLQCPSRCFVGIVHGPLTNATVNLSHLTSMSFLAVQAASSSRLYALCVDFFSNDYDVLIRVAAAAPNLRKLKLNEKPHPQRRLQPTRRPWNNLREWHRALLRLPLLEEFMLRTLLSLASAHRSEVSIVLAWAEGVAHRPVPHPSLYHIALIQRGSNDAQQAISFMSAQPSFYPPSYLPANSSETSDTEKGPLVEHDDDDEKLVEAMVLDGEQAGRAGVAAPAPCIETLRSRVVVLQLEVTLLKAQRATDRAMLDVLKHDFAIIHASTRDLSDRTQRLGGMLERVEVLTTSMKQLSDSSMSREMLVQQSGCRESGHFGWVRMYANSMLHYVLTRTAVLPCMVRLRVCTLAVGHLRELRNRLASGTFEFCGLVLVSGLLWGLGIVLKRTVSPTEHDFPIWAALDM</sequence>
<feature type="transmembrane region" description="Helical" evidence="1">
    <location>
        <begin position="517"/>
        <end position="537"/>
    </location>
</feature>
<gene>
    <name evidence="2" type="ORF">OH76DRAFT_1490579</name>
</gene>
<dbReference type="AlphaFoldDB" id="A0A371CIK4"/>
<dbReference type="OrthoDB" id="2795237at2759"/>
<evidence type="ECO:0000313" key="3">
    <source>
        <dbReference type="Proteomes" id="UP000256964"/>
    </source>
</evidence>
<dbReference type="EMBL" id="KZ857587">
    <property type="protein sequence ID" value="RDX40104.1"/>
    <property type="molecule type" value="Genomic_DNA"/>
</dbReference>
<dbReference type="Proteomes" id="UP000256964">
    <property type="component" value="Unassembled WGS sequence"/>
</dbReference>
<evidence type="ECO:0000256" key="1">
    <source>
        <dbReference type="SAM" id="Phobius"/>
    </source>
</evidence>
<keyword evidence="1" id="KW-0812">Transmembrane</keyword>
<name>A0A371CIK4_9APHY</name>
<reference evidence="2 3" key="1">
    <citation type="journal article" date="2018" name="Biotechnol. Biofuels">
        <title>Integrative visual omics of the white-rot fungus Polyporus brumalis exposes the biotechnological potential of its oxidative enzymes for delignifying raw plant biomass.</title>
        <authorList>
            <person name="Miyauchi S."/>
            <person name="Rancon A."/>
            <person name="Drula E."/>
            <person name="Hage H."/>
            <person name="Chaduli D."/>
            <person name="Favel A."/>
            <person name="Grisel S."/>
            <person name="Henrissat B."/>
            <person name="Herpoel-Gimbert I."/>
            <person name="Ruiz-Duenas F.J."/>
            <person name="Chevret D."/>
            <person name="Hainaut M."/>
            <person name="Lin J."/>
            <person name="Wang M."/>
            <person name="Pangilinan J."/>
            <person name="Lipzen A."/>
            <person name="Lesage-Meessen L."/>
            <person name="Navarro D."/>
            <person name="Riley R."/>
            <person name="Grigoriev I.V."/>
            <person name="Zhou S."/>
            <person name="Raouche S."/>
            <person name="Rosso M.N."/>
        </authorList>
    </citation>
    <scope>NUCLEOTIDE SEQUENCE [LARGE SCALE GENOMIC DNA]</scope>
    <source>
        <strain evidence="2 3">BRFM 1820</strain>
    </source>
</reference>
<protein>
    <submittedName>
        <fullName evidence="2">Uncharacterized protein</fullName>
    </submittedName>
</protein>
<organism evidence="2 3">
    <name type="scientific">Lentinus brumalis</name>
    <dbReference type="NCBI Taxonomy" id="2498619"/>
    <lineage>
        <taxon>Eukaryota</taxon>
        <taxon>Fungi</taxon>
        <taxon>Dikarya</taxon>
        <taxon>Basidiomycota</taxon>
        <taxon>Agaricomycotina</taxon>
        <taxon>Agaricomycetes</taxon>
        <taxon>Polyporales</taxon>
        <taxon>Polyporaceae</taxon>
        <taxon>Lentinus</taxon>
    </lineage>
</organism>
<accession>A0A371CIK4</accession>
<evidence type="ECO:0000313" key="2">
    <source>
        <dbReference type="EMBL" id="RDX40104.1"/>
    </source>
</evidence>
<keyword evidence="3" id="KW-1185">Reference proteome</keyword>
<proteinExistence type="predicted"/>
<keyword evidence="1" id="KW-0472">Membrane</keyword>
<keyword evidence="1" id="KW-1133">Transmembrane helix</keyword>